<keyword evidence="2" id="KW-1185">Reference proteome</keyword>
<dbReference type="Proteomes" id="UP001604267">
    <property type="component" value="Unassembled WGS sequence"/>
</dbReference>
<comment type="caution">
    <text evidence="1">The sequence shown here is derived from an EMBL/GenBank/DDBJ whole genome shotgun (WGS) entry which is preliminary data.</text>
</comment>
<dbReference type="RefSeq" id="WP_392820925.1">
    <property type="nucleotide sequence ID" value="NZ_JBICYV010000015.1"/>
</dbReference>
<proteinExistence type="predicted"/>
<evidence type="ECO:0000313" key="2">
    <source>
        <dbReference type="Proteomes" id="UP001604267"/>
    </source>
</evidence>
<protein>
    <submittedName>
        <fullName evidence="1">Uncharacterized protein</fullName>
    </submittedName>
</protein>
<accession>A0ABW7BF37</accession>
<gene>
    <name evidence="1" type="ORF">ACGFZB_28710</name>
</gene>
<dbReference type="EMBL" id="JBICYV010000015">
    <property type="protein sequence ID" value="MFG3014331.1"/>
    <property type="molecule type" value="Genomic_DNA"/>
</dbReference>
<organism evidence="1 2">
    <name type="scientific">Streptomyces cinerochromogenes</name>
    <dbReference type="NCBI Taxonomy" id="66422"/>
    <lineage>
        <taxon>Bacteria</taxon>
        <taxon>Bacillati</taxon>
        <taxon>Actinomycetota</taxon>
        <taxon>Actinomycetes</taxon>
        <taxon>Kitasatosporales</taxon>
        <taxon>Streptomycetaceae</taxon>
        <taxon>Streptomyces</taxon>
    </lineage>
</organism>
<name>A0ABW7BF37_9ACTN</name>
<reference evidence="1 2" key="1">
    <citation type="submission" date="2024-10" db="EMBL/GenBank/DDBJ databases">
        <title>The Natural Products Discovery Center: Release of the First 8490 Sequenced Strains for Exploring Actinobacteria Biosynthetic Diversity.</title>
        <authorList>
            <person name="Kalkreuter E."/>
            <person name="Kautsar S.A."/>
            <person name="Yang D."/>
            <person name="Bader C.D."/>
            <person name="Teijaro C.N."/>
            <person name="Fluegel L."/>
            <person name="Davis C.M."/>
            <person name="Simpson J.R."/>
            <person name="Lauterbach L."/>
            <person name="Steele A.D."/>
            <person name="Gui C."/>
            <person name="Meng S."/>
            <person name="Li G."/>
            <person name="Viehrig K."/>
            <person name="Ye F."/>
            <person name="Su P."/>
            <person name="Kiefer A.F."/>
            <person name="Nichols A."/>
            <person name="Cepeda A.J."/>
            <person name="Yan W."/>
            <person name="Fan B."/>
            <person name="Jiang Y."/>
            <person name="Adhikari A."/>
            <person name="Zheng C.-J."/>
            <person name="Schuster L."/>
            <person name="Cowan T.M."/>
            <person name="Smanski M.J."/>
            <person name="Chevrette M.G."/>
            <person name="De Carvalho L.P.S."/>
            <person name="Shen B."/>
        </authorList>
    </citation>
    <scope>NUCLEOTIDE SEQUENCE [LARGE SCALE GENOMIC DNA]</scope>
    <source>
        <strain evidence="1 2">NPDC048320</strain>
    </source>
</reference>
<sequence length="136" mass="16333">MTYTLADAVRDAFERDHPNGKNTLLCLRCRRRKDREDFRETPWHGRAAACTRCEGWTYWDEQRARTQWQLEQERERTRMYRRHIGHLRLRRILDKVPGSSADLVRGIEDPYARAVARVSDRWARTIAFAVKSMEER</sequence>
<evidence type="ECO:0000313" key="1">
    <source>
        <dbReference type="EMBL" id="MFG3014331.1"/>
    </source>
</evidence>